<comment type="caution">
    <text evidence="1">The sequence shown here is derived from an EMBL/GenBank/DDBJ whole genome shotgun (WGS) entry which is preliminary data.</text>
</comment>
<dbReference type="AlphaFoldDB" id="A0AA88GE53"/>
<accession>A0AA88GE53</accession>
<evidence type="ECO:0000313" key="2">
    <source>
        <dbReference type="Proteomes" id="UP000816034"/>
    </source>
</evidence>
<dbReference type="EMBL" id="PYSW02000036">
    <property type="protein sequence ID" value="KAG2377709.1"/>
    <property type="molecule type" value="Genomic_DNA"/>
</dbReference>
<dbReference type="InterPro" id="IPR009091">
    <property type="entry name" value="RCC1/BLIP-II"/>
</dbReference>
<sequence>MSEMWFCGQGSCTGYDFSSLFGEQDASDEENENIDYYFCTAASFDIAELDGDESYGNDTDLNEGDEEEEYDDEQVPYFPTSTFSRIIYKPSRLLRRPAKRGGNQTIARGRGKLWMRDDHFRKNEPWVISRVCSGGFHTQYNLFFIENDERKYFYMSSDTLQVLRKFEFSVLFEHMLKKMIHNHQTNNLSSSSVHTEIVLSEIICGSREMKDIICNNANYVLFEMMDGRLYLFDIWRIILFPFPVVNFKSDSIIIYSNIMSEEIICYLKNQERTLRIWISQECNKSISLPVECNTLKQIAAYSENYHYFVDVQNQLFMHQHSIFSGSSRAIIDDIITHVSLPNHDEIAGSNVKQICCGASHILVLFDNGIVLARGSNQYQQCGVHGTTKLLEFVTINVSSPVKSISACPNCSVLMTHSTFIFIGAVFDPFEKQDQKSNRSYHELYSRFTSIYIISKEKQFETVECGTLCCFVYPKLYLSFYDALRDGILQFFSRLNHQLMEANQFRNHPCNFTDLNMVCL</sequence>
<dbReference type="RefSeq" id="XP_044544971.1">
    <property type="nucleotide sequence ID" value="XM_044698909.1"/>
</dbReference>
<dbReference type="SUPFAM" id="SSF50985">
    <property type="entry name" value="RCC1/BLIP-II"/>
    <property type="match status" value="1"/>
</dbReference>
<reference evidence="1 2" key="1">
    <citation type="journal article" date="2018" name="BMC Genomics">
        <title>The genome of Naegleria lovaniensis, the basis for a comparative approach to unravel pathogenicity factors of the human pathogenic amoeba N. fowleri.</title>
        <authorList>
            <person name="Liechti N."/>
            <person name="Schurch N."/>
            <person name="Bruggmann R."/>
            <person name="Wittwer M."/>
        </authorList>
    </citation>
    <scope>NUCLEOTIDE SEQUENCE [LARGE SCALE GENOMIC DNA]</scope>
    <source>
        <strain evidence="1 2">ATCC 30569</strain>
    </source>
</reference>
<dbReference type="GeneID" id="68101248"/>
<dbReference type="InterPro" id="IPR000408">
    <property type="entry name" value="Reg_chr_condens"/>
</dbReference>
<organism evidence="1 2">
    <name type="scientific">Naegleria lovaniensis</name>
    <name type="common">Amoeba</name>
    <dbReference type="NCBI Taxonomy" id="51637"/>
    <lineage>
        <taxon>Eukaryota</taxon>
        <taxon>Discoba</taxon>
        <taxon>Heterolobosea</taxon>
        <taxon>Tetramitia</taxon>
        <taxon>Eutetramitia</taxon>
        <taxon>Vahlkampfiidae</taxon>
        <taxon>Naegleria</taxon>
    </lineage>
</organism>
<proteinExistence type="predicted"/>
<dbReference type="PROSITE" id="PS00626">
    <property type="entry name" value="RCC1_2"/>
    <property type="match status" value="1"/>
</dbReference>
<keyword evidence="2" id="KW-1185">Reference proteome</keyword>
<dbReference type="Proteomes" id="UP000816034">
    <property type="component" value="Unassembled WGS sequence"/>
</dbReference>
<dbReference type="Gene3D" id="2.130.10.30">
    <property type="entry name" value="Regulator of chromosome condensation 1/beta-lactamase-inhibitor protein II"/>
    <property type="match status" value="1"/>
</dbReference>
<dbReference type="Pfam" id="PF13540">
    <property type="entry name" value="RCC1_2"/>
    <property type="match status" value="1"/>
</dbReference>
<name>A0AA88GE53_NAELO</name>
<gene>
    <name evidence="1" type="ORF">C9374_008794</name>
</gene>
<protein>
    <submittedName>
        <fullName evidence="1">Uncharacterized protein</fullName>
    </submittedName>
</protein>
<evidence type="ECO:0000313" key="1">
    <source>
        <dbReference type="EMBL" id="KAG2377709.1"/>
    </source>
</evidence>